<dbReference type="InterPro" id="IPR000244">
    <property type="entry name" value="Ribosomal_bL9"/>
</dbReference>
<evidence type="ECO:0000259" key="10">
    <source>
        <dbReference type="Pfam" id="PF01281"/>
    </source>
</evidence>
<dbReference type="Pfam" id="PF22078">
    <property type="entry name" value="Ribosomal_bL9m_C"/>
    <property type="match status" value="1"/>
</dbReference>
<protein>
    <recommendedName>
        <fullName evidence="7">Large ribosomal subunit protein bL9m</fullName>
    </recommendedName>
    <alternativeName>
        <fullName evidence="8">39S ribosomal protein L9, mitochondrial</fullName>
    </alternativeName>
</protein>
<keyword evidence="5" id="KW-0496">Mitochondrion</keyword>
<dbReference type="GO" id="GO:0006412">
    <property type="term" value="P:translation"/>
    <property type="evidence" value="ECO:0007669"/>
    <property type="project" value="InterPro"/>
</dbReference>
<dbReference type="PANTHER" id="PTHR21368">
    <property type="entry name" value="50S RIBOSOMAL PROTEIN L9"/>
    <property type="match status" value="1"/>
</dbReference>
<feature type="compositionally biased region" description="Basic and acidic residues" evidence="9">
    <location>
        <begin position="238"/>
        <end position="252"/>
    </location>
</feature>
<dbReference type="InterPro" id="IPR054302">
    <property type="entry name" value="Ribosomal_bL9m_C"/>
</dbReference>
<dbReference type="FunFam" id="3.40.5.10:FF:000005">
    <property type="entry name" value="39S ribosomal protein L9, mitochondrial"/>
    <property type="match status" value="1"/>
</dbReference>
<evidence type="ECO:0000256" key="2">
    <source>
        <dbReference type="ARBA" id="ARBA00010605"/>
    </source>
</evidence>
<feature type="domain" description="Large ribosomal subunit protein bL9m C-terminal" evidence="11">
    <location>
        <begin position="142"/>
        <end position="222"/>
    </location>
</feature>
<dbReference type="GeneTree" id="ENSGT00390000008281"/>
<dbReference type="OrthoDB" id="5555409at2759"/>
<proteinExistence type="inferred from homology"/>
<comment type="subcellular location">
    <subcellularLocation>
        <location evidence="1">Mitochondrion</location>
    </subcellularLocation>
</comment>
<dbReference type="Pfam" id="PF25131">
    <property type="entry name" value="bL9m_N"/>
    <property type="match status" value="1"/>
</dbReference>
<evidence type="ECO:0000256" key="1">
    <source>
        <dbReference type="ARBA" id="ARBA00004173"/>
    </source>
</evidence>
<reference evidence="13" key="1">
    <citation type="submission" date="2025-08" db="UniProtKB">
        <authorList>
            <consortium name="Ensembl"/>
        </authorList>
    </citation>
    <scope>IDENTIFICATION</scope>
</reference>
<evidence type="ECO:0000256" key="8">
    <source>
        <dbReference type="ARBA" id="ARBA00035381"/>
    </source>
</evidence>
<gene>
    <name evidence="13" type="primary">MRPL9</name>
</gene>
<keyword evidence="4" id="KW-0689">Ribosomal protein</keyword>
<dbReference type="InterPro" id="IPR056864">
    <property type="entry name" value="MRP-L9_N"/>
</dbReference>
<keyword evidence="3" id="KW-0809">Transit peptide</keyword>
<feature type="domain" description="Ribosomal protein L9" evidence="10">
    <location>
        <begin position="83"/>
        <end position="127"/>
    </location>
</feature>
<comment type="similarity">
    <text evidence="2">Belongs to the bacterial ribosomal protein bL9 family.</text>
</comment>
<evidence type="ECO:0000256" key="6">
    <source>
        <dbReference type="ARBA" id="ARBA00023274"/>
    </source>
</evidence>
<dbReference type="Gene3D" id="3.40.5.10">
    <property type="entry name" value="Ribosomal protein L9, N-terminal domain"/>
    <property type="match status" value="1"/>
</dbReference>
<evidence type="ECO:0000313" key="14">
    <source>
        <dbReference type="Proteomes" id="UP000694559"/>
    </source>
</evidence>
<evidence type="ECO:0000259" key="11">
    <source>
        <dbReference type="Pfam" id="PF22078"/>
    </source>
</evidence>
<dbReference type="SUPFAM" id="SSF55658">
    <property type="entry name" value="L9 N-domain-like"/>
    <property type="match status" value="1"/>
</dbReference>
<dbReference type="AlphaFoldDB" id="A0A8C6VME1"/>
<dbReference type="InterPro" id="IPR009027">
    <property type="entry name" value="Ribosomal_bL9/RNase_H1_N"/>
</dbReference>
<keyword evidence="14" id="KW-1185">Reference proteome</keyword>
<organism evidence="13 14">
    <name type="scientific">Naja naja</name>
    <name type="common">Indian cobra</name>
    <dbReference type="NCBI Taxonomy" id="35670"/>
    <lineage>
        <taxon>Eukaryota</taxon>
        <taxon>Metazoa</taxon>
        <taxon>Chordata</taxon>
        <taxon>Craniata</taxon>
        <taxon>Vertebrata</taxon>
        <taxon>Euteleostomi</taxon>
        <taxon>Lepidosauria</taxon>
        <taxon>Squamata</taxon>
        <taxon>Bifurcata</taxon>
        <taxon>Unidentata</taxon>
        <taxon>Episquamata</taxon>
        <taxon>Toxicofera</taxon>
        <taxon>Serpentes</taxon>
        <taxon>Colubroidea</taxon>
        <taxon>Elapidae</taxon>
        <taxon>Elapinae</taxon>
        <taxon>Naja</taxon>
    </lineage>
</organism>
<evidence type="ECO:0000313" key="13">
    <source>
        <dbReference type="Ensembl" id="ENSNNAP00000006441.1"/>
    </source>
</evidence>
<dbReference type="OMA" id="KWDIVSV"/>
<sequence length="252" mass="29030">MALRRLTWCLRGSCFLEGEVQMKLKGGVQAGLASPQSRQRVVVERWWKVPLSKKGREPRIKHPRFRVFRLVEDLKHRPKEPLELILTEPVEDVGNRGETVFVHRSFGRNHLLFHNRAVYASPENKKLFEEENRLREEGKLPRLQSHSGMKTVRFLKNCTLEIGVNECDQWELTKEIVCRHFLRNVSAPPGADSPEEPITQLGSYWCDVTVNGLDTVRVPLSVQPFAEPKSSSQRLRLAQKEPEPAEREVGKP</sequence>
<dbReference type="GO" id="GO:0003735">
    <property type="term" value="F:structural constituent of ribosome"/>
    <property type="evidence" value="ECO:0007669"/>
    <property type="project" value="InterPro"/>
</dbReference>
<evidence type="ECO:0000256" key="4">
    <source>
        <dbReference type="ARBA" id="ARBA00022980"/>
    </source>
</evidence>
<dbReference type="Pfam" id="PF01281">
    <property type="entry name" value="Ribosomal_L9_N"/>
    <property type="match status" value="1"/>
</dbReference>
<name>A0A8C6VME1_NAJNA</name>
<keyword evidence="6" id="KW-0687">Ribonucleoprotein</keyword>
<dbReference type="InterPro" id="IPR036935">
    <property type="entry name" value="Ribosomal_bL9_N_sf"/>
</dbReference>
<accession>A0A8C6VME1</accession>
<reference evidence="13" key="2">
    <citation type="submission" date="2025-09" db="UniProtKB">
        <authorList>
            <consortium name="Ensembl"/>
        </authorList>
    </citation>
    <scope>IDENTIFICATION</scope>
</reference>
<evidence type="ECO:0000256" key="3">
    <source>
        <dbReference type="ARBA" id="ARBA00022946"/>
    </source>
</evidence>
<dbReference type="Proteomes" id="UP000694559">
    <property type="component" value="Unplaced"/>
</dbReference>
<dbReference type="Ensembl" id="ENSNNAT00000006749.1">
    <property type="protein sequence ID" value="ENSNNAP00000006441.1"/>
    <property type="gene ID" value="ENSNNAG00000004325.1"/>
</dbReference>
<dbReference type="GO" id="GO:0005762">
    <property type="term" value="C:mitochondrial large ribosomal subunit"/>
    <property type="evidence" value="ECO:0007669"/>
    <property type="project" value="Ensembl"/>
</dbReference>
<feature type="domain" description="Large ribosomal subunit protein bL9m N-terminal" evidence="12">
    <location>
        <begin position="41"/>
        <end position="73"/>
    </location>
</feature>
<evidence type="ECO:0000259" key="12">
    <source>
        <dbReference type="Pfam" id="PF25131"/>
    </source>
</evidence>
<dbReference type="InterPro" id="IPR020070">
    <property type="entry name" value="Ribosomal_bL9_N"/>
</dbReference>
<feature type="region of interest" description="Disordered" evidence="9">
    <location>
        <begin position="227"/>
        <end position="252"/>
    </location>
</feature>
<evidence type="ECO:0000256" key="9">
    <source>
        <dbReference type="SAM" id="MobiDB-lite"/>
    </source>
</evidence>
<evidence type="ECO:0000256" key="7">
    <source>
        <dbReference type="ARBA" id="ARBA00035194"/>
    </source>
</evidence>
<evidence type="ECO:0000256" key="5">
    <source>
        <dbReference type="ARBA" id="ARBA00023128"/>
    </source>
</evidence>